<evidence type="ECO:0000256" key="12">
    <source>
        <dbReference type="ARBA" id="ARBA00023180"/>
    </source>
</evidence>
<keyword evidence="11" id="KW-1015">Disulfide bond</keyword>
<dbReference type="FunFam" id="1.10.510.10:FF:000084">
    <property type="entry name" value="Wall-associated receptor kinase 2"/>
    <property type="match status" value="1"/>
</dbReference>
<feature type="chain" id="PRO_5002354834" description="Protein kinase domain-containing protein" evidence="15">
    <location>
        <begin position="28"/>
        <end position="717"/>
    </location>
</feature>
<dbReference type="AlphaFoldDB" id="A0A0E0BKC5"/>
<dbReference type="GO" id="GO:0005886">
    <property type="term" value="C:plasma membrane"/>
    <property type="evidence" value="ECO:0007669"/>
    <property type="project" value="TreeGrafter"/>
</dbReference>
<feature type="transmembrane region" description="Helical" evidence="14">
    <location>
        <begin position="363"/>
        <end position="388"/>
    </location>
</feature>
<dbReference type="PANTHER" id="PTHR27005:SF215">
    <property type="entry name" value="OS09G0562600 PROTEIN"/>
    <property type="match status" value="1"/>
</dbReference>
<keyword evidence="5 15" id="KW-0732">Signal</keyword>
<evidence type="ECO:0000256" key="10">
    <source>
        <dbReference type="ARBA" id="ARBA00023136"/>
    </source>
</evidence>
<dbReference type="InterPro" id="IPR018097">
    <property type="entry name" value="EGF_Ca-bd_CS"/>
</dbReference>
<keyword evidence="2" id="KW-0723">Serine/threonine-protein kinase</keyword>
<dbReference type="SUPFAM" id="SSF56112">
    <property type="entry name" value="Protein kinase-like (PK-like)"/>
    <property type="match status" value="1"/>
</dbReference>
<evidence type="ECO:0000256" key="5">
    <source>
        <dbReference type="ARBA" id="ARBA00022729"/>
    </source>
</evidence>
<evidence type="ECO:0000256" key="4">
    <source>
        <dbReference type="ARBA" id="ARBA00022692"/>
    </source>
</evidence>
<dbReference type="GO" id="GO:0005509">
    <property type="term" value="F:calcium ion binding"/>
    <property type="evidence" value="ECO:0007669"/>
    <property type="project" value="InterPro"/>
</dbReference>
<feature type="binding site" evidence="13">
    <location>
        <position position="468"/>
    </location>
    <ligand>
        <name>ATP</name>
        <dbReference type="ChEBI" id="CHEBI:30616"/>
    </ligand>
</feature>
<evidence type="ECO:0000256" key="13">
    <source>
        <dbReference type="PROSITE-ProRule" id="PRU10141"/>
    </source>
</evidence>
<dbReference type="InterPro" id="IPR011009">
    <property type="entry name" value="Kinase-like_dom_sf"/>
</dbReference>
<dbReference type="Gene3D" id="2.10.25.10">
    <property type="entry name" value="Laminin"/>
    <property type="match status" value="1"/>
</dbReference>
<accession>A0A0E0BKC5</accession>
<dbReference type="PROSITE" id="PS50011">
    <property type="entry name" value="PROTEIN_KINASE_DOM"/>
    <property type="match status" value="1"/>
</dbReference>
<evidence type="ECO:0000256" key="14">
    <source>
        <dbReference type="SAM" id="Phobius"/>
    </source>
</evidence>
<dbReference type="SUPFAM" id="SSF57196">
    <property type="entry name" value="EGF/Laminin"/>
    <property type="match status" value="1"/>
</dbReference>
<dbReference type="Gramene" id="OGLUM11G16830.1">
    <property type="protein sequence ID" value="OGLUM11G16830.1"/>
    <property type="gene ID" value="OGLUM11G16830"/>
</dbReference>
<dbReference type="InterPro" id="IPR045274">
    <property type="entry name" value="WAK-like"/>
</dbReference>
<evidence type="ECO:0000256" key="11">
    <source>
        <dbReference type="ARBA" id="ARBA00023157"/>
    </source>
</evidence>
<dbReference type="SMART" id="SM00181">
    <property type="entry name" value="EGF"/>
    <property type="match status" value="2"/>
</dbReference>
<dbReference type="FunFam" id="3.30.200.20:FF:000043">
    <property type="entry name" value="Wall-associated receptor kinase 2"/>
    <property type="match status" value="1"/>
</dbReference>
<comment type="subcellular location">
    <subcellularLocation>
        <location evidence="1">Membrane</location>
        <topology evidence="1">Single-pass type I membrane protein</topology>
    </subcellularLocation>
</comment>
<dbReference type="HOGENOM" id="CLU_000288_43_5_1"/>
<evidence type="ECO:0000256" key="7">
    <source>
        <dbReference type="ARBA" id="ARBA00022777"/>
    </source>
</evidence>
<evidence type="ECO:0000256" key="3">
    <source>
        <dbReference type="ARBA" id="ARBA00022679"/>
    </source>
</evidence>
<dbReference type="InterPro" id="IPR001881">
    <property type="entry name" value="EGF-like_Ca-bd_dom"/>
</dbReference>
<evidence type="ECO:0000256" key="9">
    <source>
        <dbReference type="ARBA" id="ARBA00022989"/>
    </source>
</evidence>
<keyword evidence="6 13" id="KW-0547">Nucleotide-binding</keyword>
<keyword evidence="12" id="KW-0325">Glycoprotein</keyword>
<sequence length="717" mass="78735">MACPLLTGKKLLLSSLLVVASTTLTLKHTVASTSSLAFAALPGCPDKCGNVSIPYPFGTIDGCFREPPFRVYCEDDHAVYLQEHKKLKVLRFELAQGEVLIQKRIATSCGVNLTGKAVGIPWVVHDGGLADDYRYLTISTKNQFAVVGCGITAIIVGQGENQPDYTVGCRSFCDDVDSNIVEDNSTQCNGNTGCCQASIPGTLKAFQPSFLKMSGVNYSGVPCVYAFVVEQKWFKFKTSYAKSMELYSQYRNKGTGVPLVLDLVVGNETCDEAKRNALSYACKATNSSCIDRHSRSGYLCNCSQGYEGNPYLHGGCQDINECDYPWLYPCKGNCRNMIGNYACSCPSGTQSKDPKIIPCTPTIGLSIGIGVGSATGFICIVLIAMFLTRRIKHRRKIKLRQKFFILNRGQLLEQLVSQRANIAERMIITLDELEKATNNFDKARELGGGGHGTVYKGILSDLHVVAIKISNIVVQKEIDDFINEVAILSQINHKNVVKLIGCCLETEVPLLVYEFISNGTLYHHLHGEGPRSLSWSNRLRIAAEIANALSYLHSSVTIPIIHRDIKSSNILLDDNLTSKVSDFGASRYIPIEKTALTTAVQGTVGYLDPMYFYTGRLNDKSDVYSFGVMLVELLTKRKLFPYLSSEGDGLVADFVNLHSAGNLVQMLDSQVIKEGGTEIQEVSHLAISCIELRGEDRPTMRQVNCSLEGILSQINQK</sequence>
<dbReference type="GO" id="GO:0004674">
    <property type="term" value="F:protein serine/threonine kinase activity"/>
    <property type="evidence" value="ECO:0007669"/>
    <property type="project" value="UniProtKB-KW"/>
</dbReference>
<keyword evidence="3" id="KW-0808">Transferase</keyword>
<evidence type="ECO:0000256" key="1">
    <source>
        <dbReference type="ARBA" id="ARBA00004479"/>
    </source>
</evidence>
<dbReference type="PROSITE" id="PS01187">
    <property type="entry name" value="EGF_CA"/>
    <property type="match status" value="1"/>
</dbReference>
<dbReference type="FunFam" id="2.10.25.10:FF:000628">
    <property type="entry name" value="Wall-associated receptor kinase 2"/>
    <property type="match status" value="1"/>
</dbReference>
<dbReference type="InterPro" id="IPR000719">
    <property type="entry name" value="Prot_kinase_dom"/>
</dbReference>
<keyword evidence="18" id="KW-1185">Reference proteome</keyword>
<proteinExistence type="predicted"/>
<reference evidence="17" key="2">
    <citation type="submission" date="2018-05" db="EMBL/GenBank/DDBJ databases">
        <title>OgluRS3 (Oryza glumaepatula Reference Sequence Version 3).</title>
        <authorList>
            <person name="Zhang J."/>
            <person name="Kudrna D."/>
            <person name="Lee S."/>
            <person name="Talag J."/>
            <person name="Welchert J."/>
            <person name="Wing R.A."/>
        </authorList>
    </citation>
    <scope>NUCLEOTIDE SEQUENCE [LARGE SCALE GENOMIC DNA]</scope>
</reference>
<dbReference type="PROSITE" id="PS00108">
    <property type="entry name" value="PROTEIN_KINASE_ST"/>
    <property type="match status" value="1"/>
</dbReference>
<evidence type="ECO:0000259" key="16">
    <source>
        <dbReference type="PROSITE" id="PS50011"/>
    </source>
</evidence>
<dbReference type="InterPro" id="IPR001245">
    <property type="entry name" value="Ser-Thr/Tyr_kinase_cat_dom"/>
</dbReference>
<evidence type="ECO:0000256" key="2">
    <source>
        <dbReference type="ARBA" id="ARBA00022527"/>
    </source>
</evidence>
<name>A0A0E0BKC5_9ORYZ</name>
<dbReference type="Pfam" id="PF07714">
    <property type="entry name" value="PK_Tyr_Ser-Thr"/>
    <property type="match status" value="1"/>
</dbReference>
<evidence type="ECO:0000313" key="18">
    <source>
        <dbReference type="Proteomes" id="UP000026961"/>
    </source>
</evidence>
<dbReference type="GO" id="GO:0005524">
    <property type="term" value="F:ATP binding"/>
    <property type="evidence" value="ECO:0007669"/>
    <property type="project" value="UniProtKB-UniRule"/>
</dbReference>
<protein>
    <recommendedName>
        <fullName evidence="16">Protein kinase domain-containing protein</fullName>
    </recommendedName>
</protein>
<dbReference type="Pfam" id="PF13947">
    <property type="entry name" value="GUB_WAK_bind"/>
    <property type="match status" value="1"/>
</dbReference>
<dbReference type="InterPro" id="IPR008271">
    <property type="entry name" value="Ser/Thr_kinase_AS"/>
</dbReference>
<dbReference type="InterPro" id="IPR025287">
    <property type="entry name" value="WAK_GUB"/>
</dbReference>
<dbReference type="PROSITE" id="PS00107">
    <property type="entry name" value="PROTEIN_KINASE_ATP"/>
    <property type="match status" value="1"/>
</dbReference>
<dbReference type="InterPro" id="IPR000742">
    <property type="entry name" value="EGF"/>
</dbReference>
<dbReference type="PANTHER" id="PTHR27005">
    <property type="entry name" value="WALL-ASSOCIATED RECEPTOR KINASE-LIKE 21"/>
    <property type="match status" value="1"/>
</dbReference>
<feature type="signal peptide" evidence="15">
    <location>
        <begin position="1"/>
        <end position="27"/>
    </location>
</feature>
<dbReference type="Gene3D" id="3.30.200.20">
    <property type="entry name" value="Phosphorylase Kinase, domain 1"/>
    <property type="match status" value="1"/>
</dbReference>
<dbReference type="InterPro" id="IPR017441">
    <property type="entry name" value="Protein_kinase_ATP_BS"/>
</dbReference>
<reference evidence="17" key="1">
    <citation type="submission" date="2015-04" db="UniProtKB">
        <authorList>
            <consortium name="EnsemblPlants"/>
        </authorList>
    </citation>
    <scope>IDENTIFICATION</scope>
</reference>
<dbReference type="SMART" id="SM00179">
    <property type="entry name" value="EGF_CA"/>
    <property type="match status" value="1"/>
</dbReference>
<feature type="domain" description="Protein kinase" evidence="16">
    <location>
        <begin position="440"/>
        <end position="711"/>
    </location>
</feature>
<dbReference type="Gene3D" id="1.10.510.10">
    <property type="entry name" value="Transferase(Phosphotransferase) domain 1"/>
    <property type="match status" value="1"/>
</dbReference>
<dbReference type="Proteomes" id="UP000026961">
    <property type="component" value="Chromosome 11"/>
</dbReference>
<evidence type="ECO:0000256" key="6">
    <source>
        <dbReference type="ARBA" id="ARBA00022741"/>
    </source>
</evidence>
<dbReference type="CDD" id="cd00054">
    <property type="entry name" value="EGF_CA"/>
    <property type="match status" value="1"/>
</dbReference>
<dbReference type="GO" id="GO:0007166">
    <property type="term" value="P:cell surface receptor signaling pathway"/>
    <property type="evidence" value="ECO:0007669"/>
    <property type="project" value="InterPro"/>
</dbReference>
<keyword evidence="8 13" id="KW-0067">ATP-binding</keyword>
<dbReference type="EnsemblPlants" id="OGLUM11G16830.1">
    <property type="protein sequence ID" value="OGLUM11G16830.1"/>
    <property type="gene ID" value="OGLUM11G16830"/>
</dbReference>
<keyword evidence="7" id="KW-0418">Kinase</keyword>
<evidence type="ECO:0000313" key="17">
    <source>
        <dbReference type="EnsemblPlants" id="OGLUM11G16830.1"/>
    </source>
</evidence>
<organism evidence="17">
    <name type="scientific">Oryza glumipatula</name>
    <dbReference type="NCBI Taxonomy" id="40148"/>
    <lineage>
        <taxon>Eukaryota</taxon>
        <taxon>Viridiplantae</taxon>
        <taxon>Streptophyta</taxon>
        <taxon>Embryophyta</taxon>
        <taxon>Tracheophyta</taxon>
        <taxon>Spermatophyta</taxon>
        <taxon>Magnoliopsida</taxon>
        <taxon>Liliopsida</taxon>
        <taxon>Poales</taxon>
        <taxon>Poaceae</taxon>
        <taxon>BOP clade</taxon>
        <taxon>Oryzoideae</taxon>
        <taxon>Oryzeae</taxon>
        <taxon>Oryzinae</taxon>
        <taxon>Oryza</taxon>
    </lineage>
</organism>
<keyword evidence="4 14" id="KW-0812">Transmembrane</keyword>
<dbReference type="GO" id="GO:0030247">
    <property type="term" value="F:polysaccharide binding"/>
    <property type="evidence" value="ECO:0007669"/>
    <property type="project" value="InterPro"/>
</dbReference>
<dbReference type="SMART" id="SM00220">
    <property type="entry name" value="S_TKc"/>
    <property type="match status" value="1"/>
</dbReference>
<keyword evidence="10 14" id="KW-0472">Membrane</keyword>
<evidence type="ECO:0000256" key="15">
    <source>
        <dbReference type="SAM" id="SignalP"/>
    </source>
</evidence>
<keyword evidence="9 14" id="KW-1133">Transmembrane helix</keyword>
<evidence type="ECO:0000256" key="8">
    <source>
        <dbReference type="ARBA" id="ARBA00022840"/>
    </source>
</evidence>